<comment type="caution">
    <text evidence="1">The sequence shown here is derived from an EMBL/GenBank/DDBJ whole genome shotgun (WGS) entry which is preliminary data.</text>
</comment>
<reference evidence="1" key="1">
    <citation type="journal article" date="2014" name="Int. J. Syst. Evol. Microbiol.">
        <title>Complete genome sequence of Corynebacterium casei LMG S-19264T (=DSM 44701T), isolated from a smear-ripened cheese.</title>
        <authorList>
            <consortium name="US DOE Joint Genome Institute (JGI-PGF)"/>
            <person name="Walter F."/>
            <person name="Albersmeier A."/>
            <person name="Kalinowski J."/>
            <person name="Ruckert C."/>
        </authorList>
    </citation>
    <scope>NUCLEOTIDE SEQUENCE</scope>
    <source>
        <strain evidence="1">CGMCC 1.12195</strain>
    </source>
</reference>
<reference evidence="1" key="2">
    <citation type="submission" date="2020-09" db="EMBL/GenBank/DDBJ databases">
        <authorList>
            <person name="Sun Q."/>
            <person name="Zhou Y."/>
        </authorList>
    </citation>
    <scope>NUCLEOTIDE SEQUENCE</scope>
    <source>
        <strain evidence="1">CGMCC 1.12195</strain>
    </source>
</reference>
<keyword evidence="2" id="KW-1185">Reference proteome</keyword>
<dbReference type="Proteomes" id="UP000660862">
    <property type="component" value="Unassembled WGS sequence"/>
</dbReference>
<dbReference type="Pfam" id="PF19781">
    <property type="entry name" value="DUF6266"/>
    <property type="match status" value="1"/>
</dbReference>
<accession>A0A917HZS7</accession>
<organism evidence="1 2">
    <name type="scientific">Parapedobacter pyrenivorans</name>
    <dbReference type="NCBI Taxonomy" id="1305674"/>
    <lineage>
        <taxon>Bacteria</taxon>
        <taxon>Pseudomonadati</taxon>
        <taxon>Bacteroidota</taxon>
        <taxon>Sphingobacteriia</taxon>
        <taxon>Sphingobacteriales</taxon>
        <taxon>Sphingobacteriaceae</taxon>
        <taxon>Parapedobacter</taxon>
    </lineage>
</organism>
<evidence type="ECO:0000313" key="2">
    <source>
        <dbReference type="Proteomes" id="UP000660862"/>
    </source>
</evidence>
<name>A0A917HZS7_9SPHI</name>
<dbReference type="RefSeq" id="WP_188507625.1">
    <property type="nucleotide sequence ID" value="NZ_BMER01000004.1"/>
</dbReference>
<dbReference type="InterPro" id="IPR046233">
    <property type="entry name" value="DUF6266"/>
</dbReference>
<gene>
    <name evidence="1" type="ORF">GCM10007415_37590</name>
</gene>
<evidence type="ECO:0000313" key="1">
    <source>
        <dbReference type="EMBL" id="GGG98485.1"/>
    </source>
</evidence>
<dbReference type="EMBL" id="BMER01000004">
    <property type="protein sequence ID" value="GGG98485.1"/>
    <property type="molecule type" value="Genomic_DNA"/>
</dbReference>
<proteinExistence type="predicted"/>
<sequence length="214" mass="23498">MATFKNGVNGSFSGRVGNVIGYQWRGINVMRALPRKSNKPRSEKQLANEMRMKLAMSFLSPLSGLIAVGYQQAADGLPMTPFNIALSYHKKHAIGGEYPDLYFDYSKAIISTGALTPAEALAAEWTDEGLAVSWHASPQDGNLVNSQNTTIIWCLATNEKWDIRTSGITRGMGRYLFPLPQDVIGADVHVYLAFNKALSSEMSESRHVQVQANS</sequence>
<protein>
    <submittedName>
        <fullName evidence="1">Uncharacterized protein</fullName>
    </submittedName>
</protein>
<dbReference type="AlphaFoldDB" id="A0A917HZS7"/>